<comment type="function">
    <text evidence="1">Non-lysosomal glucosylceramidase that catalyzes the hydrolysis of glucosylceramide (GlcCer) to free glucose and ceramide.</text>
</comment>
<evidence type="ECO:0000313" key="5">
    <source>
        <dbReference type="Proteomes" id="UP000593567"/>
    </source>
</evidence>
<keyword evidence="1" id="KW-0443">Lipid metabolism</keyword>
<dbReference type="AlphaFoldDB" id="A0A7J7KKB6"/>
<comment type="caution">
    <text evidence="4">The sequence shown here is derived from an EMBL/GenBank/DDBJ whole genome shotgun (WGS) entry which is preliminary data.</text>
</comment>
<dbReference type="InterPro" id="IPR006775">
    <property type="entry name" value="GH116_catalytic"/>
</dbReference>
<evidence type="ECO:0000313" key="4">
    <source>
        <dbReference type="EMBL" id="KAF6038314.1"/>
    </source>
</evidence>
<dbReference type="OrthoDB" id="730489at2759"/>
<dbReference type="GO" id="GO:0006680">
    <property type="term" value="P:glucosylceramide catabolic process"/>
    <property type="evidence" value="ECO:0007669"/>
    <property type="project" value="InterPro"/>
</dbReference>
<keyword evidence="1" id="KW-0378">Hydrolase</keyword>
<keyword evidence="1" id="KW-0326">Glycosidase</keyword>
<dbReference type="InterPro" id="IPR014551">
    <property type="entry name" value="B_Glucosidase_GBA2-typ"/>
</dbReference>
<comment type="similarity">
    <text evidence="1">Belongs to the non-lysosomal glucosylceramidase family.</text>
</comment>
<dbReference type="Proteomes" id="UP000593567">
    <property type="component" value="Unassembled WGS sequence"/>
</dbReference>
<dbReference type="PANTHER" id="PTHR12654:SF0">
    <property type="entry name" value="NON-LYSOSOMAL GLUCOSYLCERAMIDASE"/>
    <property type="match status" value="1"/>
</dbReference>
<dbReference type="GO" id="GO:0008422">
    <property type="term" value="F:beta-glucosidase activity"/>
    <property type="evidence" value="ECO:0007669"/>
    <property type="project" value="TreeGrafter"/>
</dbReference>
<comment type="catalytic activity">
    <reaction evidence="1">
        <text>a beta-D-glucosyl-(1&lt;-&gt;1')-N-acylsphing-4-enine + H2O = an N-acylsphing-4-enine + D-glucose</text>
        <dbReference type="Rhea" id="RHEA:13269"/>
        <dbReference type="ChEBI" id="CHEBI:4167"/>
        <dbReference type="ChEBI" id="CHEBI:15377"/>
        <dbReference type="ChEBI" id="CHEBI:22801"/>
        <dbReference type="ChEBI" id="CHEBI:52639"/>
        <dbReference type="EC" id="3.2.1.45"/>
    </reaction>
</comment>
<dbReference type="PANTHER" id="PTHR12654">
    <property type="entry name" value="BILE ACID BETA-GLUCOSIDASE-RELATED"/>
    <property type="match status" value="1"/>
</dbReference>
<dbReference type="InterPro" id="IPR012341">
    <property type="entry name" value="6hp_glycosidase-like_sf"/>
</dbReference>
<dbReference type="GO" id="GO:0004348">
    <property type="term" value="F:glucosylceramidase activity"/>
    <property type="evidence" value="ECO:0007669"/>
    <property type="project" value="UniProtKB-EC"/>
</dbReference>
<sequence>MAGSNTPADADSEDKDTQLEHLAELVNGRVELENVPHHGFRVALNHIFSKKGKPFTTPRLHQLPSFIGLSLRYIRKWNKIRKQGKKMFIDIRDAVPLQQIYGVPIGGIGCGSIGRGFRGEFGRFQMIPGMYKWKTIPADQFIVCIRKNGETVYQNVLSSLKAPKNQLKAWKWQFNGTNATYHGLYPRSWTTYEIPEFKVKLTCKQISPIIPHEYKDSSLPVGVFTWTVTNLSQDDLDISIVLAFQNGIGRRKVDKSGGVWNETFSYNHSADDRVPVSGVGIHQKLNNMDCTYFLGAKSTETATVTNHVYFDPHSDGAGLWNELQETGHFSCEPGRSEPTVPGSMSGAAVCVQSRVPGSSETSAEICLAWHMPTVEFGGGGGIYRRRYARWFPGDNAGVELCSYALSAYQSWDKQIEEWQRPVISSSLPSWYKSAIFNELYFVSDGGTVWLDKLDDNSVAEVHETQLINEYGKFAYLEGHEYRMYNTYDVHFYASFALIMNWPKLQLSLQYDMAHAINSVDPKVISYIMDGKTAPVKEEHCVPHDLGDPEDEPWSNINCYTIHPTADWKDLNPKFVLQVMRDYHITKDKEYLSDMFPVVLSVMDKTLRFDVDDDGMIENGGYADQTYDTWTATGTSAYCGGLWLAANRCTIEMCKILDKSEHIEHYQQLLSRASQAYDEKLWNGKYYNYDSSKSRHHQHIMSDQLCGHWYLKSCGITDEQVFPSAKVKSALRTIYENNVQKFGGGHMGAINGCKPDGKADRTTVQSEEFWTGVSYALSANFLQEDMLSEAFQTSYGVYREVYEERGLAYQTPEAYMDNEIYRSLGYMRPLAIWSIQWAIEQYHPELLNGTKVVEKVHRLASLSSLSAMSQTVCSGGDTGESLDAPPNTADEHNGIVNVTPVVTAN</sequence>
<keyword evidence="1" id="KW-0472">Membrane</keyword>
<name>A0A7J7KKB6_BUGNE</name>
<dbReference type="InterPro" id="IPR024462">
    <property type="entry name" value="GH116_N"/>
</dbReference>
<dbReference type="Gene3D" id="1.50.10.10">
    <property type="match status" value="1"/>
</dbReference>
<dbReference type="SUPFAM" id="SSF48208">
    <property type="entry name" value="Six-hairpin glycosidases"/>
    <property type="match status" value="1"/>
</dbReference>
<dbReference type="Pfam" id="PF12215">
    <property type="entry name" value="Glyco_hydr_116N"/>
    <property type="match status" value="1"/>
</dbReference>
<feature type="domain" description="Glycosyl-hydrolase family 116 catalytic region" evidence="2">
    <location>
        <begin position="471"/>
        <end position="834"/>
    </location>
</feature>
<accession>A0A7J7KKB6</accession>
<dbReference type="EMBL" id="VXIV02000430">
    <property type="protein sequence ID" value="KAF6038314.1"/>
    <property type="molecule type" value="Genomic_DNA"/>
</dbReference>
<dbReference type="GO" id="GO:0005975">
    <property type="term" value="P:carbohydrate metabolic process"/>
    <property type="evidence" value="ECO:0007669"/>
    <property type="project" value="InterPro"/>
</dbReference>
<organism evidence="4 5">
    <name type="scientific">Bugula neritina</name>
    <name type="common">Brown bryozoan</name>
    <name type="synonym">Sertularia neritina</name>
    <dbReference type="NCBI Taxonomy" id="10212"/>
    <lineage>
        <taxon>Eukaryota</taxon>
        <taxon>Metazoa</taxon>
        <taxon>Spiralia</taxon>
        <taxon>Lophotrochozoa</taxon>
        <taxon>Bryozoa</taxon>
        <taxon>Gymnolaemata</taxon>
        <taxon>Cheilostomatida</taxon>
        <taxon>Flustrina</taxon>
        <taxon>Buguloidea</taxon>
        <taxon>Bugulidae</taxon>
        <taxon>Bugula</taxon>
    </lineage>
</organism>
<protein>
    <recommendedName>
        <fullName evidence="1">Non-lysosomal glucosylceramidase</fullName>
        <shortName evidence="1">NLGase</shortName>
        <ecNumber evidence="1">3.2.1.45</ecNumber>
    </recommendedName>
</protein>
<dbReference type="Pfam" id="PF04685">
    <property type="entry name" value="DUF608"/>
    <property type="match status" value="1"/>
</dbReference>
<proteinExistence type="inferred from homology"/>
<gene>
    <name evidence="4" type="ORF">EB796_003375</name>
</gene>
<evidence type="ECO:0000259" key="2">
    <source>
        <dbReference type="Pfam" id="PF04685"/>
    </source>
</evidence>
<dbReference type="GO" id="GO:0016020">
    <property type="term" value="C:membrane"/>
    <property type="evidence" value="ECO:0007669"/>
    <property type="project" value="InterPro"/>
</dbReference>
<reference evidence="4" key="1">
    <citation type="submission" date="2020-06" db="EMBL/GenBank/DDBJ databases">
        <title>Draft genome of Bugula neritina, a colonial animal packing powerful symbionts and potential medicines.</title>
        <authorList>
            <person name="Rayko M."/>
        </authorList>
    </citation>
    <scope>NUCLEOTIDE SEQUENCE [LARGE SCALE GENOMIC DNA]</scope>
    <source>
        <strain evidence="4">Kwan_BN1</strain>
    </source>
</reference>
<dbReference type="EC" id="3.2.1.45" evidence="1"/>
<evidence type="ECO:0000256" key="1">
    <source>
        <dbReference type="PIRNR" id="PIRNR028944"/>
    </source>
</evidence>
<dbReference type="InterPro" id="IPR052566">
    <property type="entry name" value="Non-lysos_glucosylceramidase"/>
</dbReference>
<dbReference type="InterPro" id="IPR008928">
    <property type="entry name" value="6-hairpin_glycosidase_sf"/>
</dbReference>
<evidence type="ECO:0000259" key="3">
    <source>
        <dbReference type="Pfam" id="PF12215"/>
    </source>
</evidence>
<dbReference type="PIRSF" id="PIRSF028944">
    <property type="entry name" value="Beta_gluc_GBA2"/>
    <property type="match status" value="1"/>
</dbReference>
<feature type="domain" description="Glycosyl-hydrolase family 116 N-terminal" evidence="3">
    <location>
        <begin position="102"/>
        <end position="411"/>
    </location>
</feature>
<keyword evidence="5" id="KW-1185">Reference proteome</keyword>